<gene>
    <name evidence="2" type="ORF">AAF712_001332</name>
</gene>
<reference evidence="2 3" key="1">
    <citation type="submission" date="2024-05" db="EMBL/GenBank/DDBJ databases">
        <title>A draft genome resource for the thread blight pathogen Marasmius tenuissimus strain MS-2.</title>
        <authorList>
            <person name="Yulfo-Soto G.E."/>
            <person name="Baruah I.K."/>
            <person name="Amoako-Attah I."/>
            <person name="Bukari Y."/>
            <person name="Meinhardt L.W."/>
            <person name="Bailey B.A."/>
            <person name="Cohen S.P."/>
        </authorList>
    </citation>
    <scope>NUCLEOTIDE SEQUENCE [LARGE SCALE GENOMIC DNA]</scope>
    <source>
        <strain evidence="2 3">MS-2</strain>
    </source>
</reference>
<dbReference type="EMBL" id="JBBXMP010000003">
    <property type="protein sequence ID" value="KAL0071475.1"/>
    <property type="molecule type" value="Genomic_DNA"/>
</dbReference>
<comment type="caution">
    <text evidence="2">The sequence shown here is derived from an EMBL/GenBank/DDBJ whole genome shotgun (WGS) entry which is preliminary data.</text>
</comment>
<evidence type="ECO:0000313" key="2">
    <source>
        <dbReference type="EMBL" id="KAL0071475.1"/>
    </source>
</evidence>
<accession>A0ABR3ABY4</accession>
<sequence length="208" mass="22424">MIGDVAQFLADPLAGPIPRSAPANTHSIPDDSTLAQDTPKKGPGIPDIVRSHPVNPLLSVARGGSGPEDIRDEELLTDTEWHSIQRKSPEMDEILEQWRRDGTKKKKGPPASRESGSGAPKKRKTKKINFDAFAKLMDEGDSGNPELTEFLGIESLSIGEDECEDLEAGLTDEDDGDEDNEGPIDGGSVVACEVEDGDVIDDWRPLSP</sequence>
<organism evidence="2 3">
    <name type="scientific">Marasmius tenuissimus</name>
    <dbReference type="NCBI Taxonomy" id="585030"/>
    <lineage>
        <taxon>Eukaryota</taxon>
        <taxon>Fungi</taxon>
        <taxon>Dikarya</taxon>
        <taxon>Basidiomycota</taxon>
        <taxon>Agaricomycotina</taxon>
        <taxon>Agaricomycetes</taxon>
        <taxon>Agaricomycetidae</taxon>
        <taxon>Agaricales</taxon>
        <taxon>Marasmiineae</taxon>
        <taxon>Marasmiaceae</taxon>
        <taxon>Marasmius</taxon>
    </lineage>
</organism>
<feature type="region of interest" description="Disordered" evidence="1">
    <location>
        <begin position="12"/>
        <end position="126"/>
    </location>
</feature>
<evidence type="ECO:0000256" key="1">
    <source>
        <dbReference type="SAM" id="MobiDB-lite"/>
    </source>
</evidence>
<protein>
    <submittedName>
        <fullName evidence="2">Uncharacterized protein</fullName>
    </submittedName>
</protein>
<feature type="compositionally biased region" description="Acidic residues" evidence="1">
    <location>
        <begin position="161"/>
        <end position="182"/>
    </location>
</feature>
<evidence type="ECO:0000313" key="3">
    <source>
        <dbReference type="Proteomes" id="UP001437256"/>
    </source>
</evidence>
<feature type="compositionally biased region" description="Basic and acidic residues" evidence="1">
    <location>
        <begin position="79"/>
        <end position="101"/>
    </location>
</feature>
<name>A0ABR3ABY4_9AGAR</name>
<keyword evidence="3" id="KW-1185">Reference proteome</keyword>
<feature type="region of interest" description="Disordered" evidence="1">
    <location>
        <begin position="161"/>
        <end position="190"/>
    </location>
</feature>
<proteinExistence type="predicted"/>
<dbReference type="Proteomes" id="UP001437256">
    <property type="component" value="Unassembled WGS sequence"/>
</dbReference>